<sequence length="269" mass="30428">MPRNKHDPHLNETEVQYNRIKKGNILTEVYHIPSSTNNVVLLFCYGIPSHPFDRFPFGLESYLRQGYILAYPHYEGTFGSEGVCTIENAVNSVLVTLRVLLDGDLSDLISGERFNIKPQRIILVGGSFGGSVALIAAAKSDEINNVISVAGPTNYKGRDFSKLKDRLSRAYNKEWNISPLTWRQLMRGKVDINPIDYVKKLKNKNTYLIHGEADPIIPADYATRLYEMLRDGFGKHQILIEPNVGHVGCHYIGMDHVHESLESWLNESL</sequence>
<gene>
    <name evidence="2" type="ORF">A2729_00760</name>
</gene>
<accession>A0A1G1XVY8</accession>
<comment type="caution">
    <text evidence="2">The sequence shown here is derived from an EMBL/GenBank/DDBJ whole genome shotgun (WGS) entry which is preliminary data.</text>
</comment>
<dbReference type="Pfam" id="PF00326">
    <property type="entry name" value="Peptidase_S9"/>
    <property type="match status" value="1"/>
</dbReference>
<dbReference type="EMBL" id="MHIB01000030">
    <property type="protein sequence ID" value="OGY43766.1"/>
    <property type="molecule type" value="Genomic_DNA"/>
</dbReference>
<proteinExistence type="predicted"/>
<dbReference type="STRING" id="1797532.A2729_00760"/>
<dbReference type="GO" id="GO:0006508">
    <property type="term" value="P:proteolysis"/>
    <property type="evidence" value="ECO:0007669"/>
    <property type="project" value="InterPro"/>
</dbReference>
<dbReference type="Gene3D" id="3.40.50.1820">
    <property type="entry name" value="alpha/beta hydrolase"/>
    <property type="match status" value="1"/>
</dbReference>
<dbReference type="InterPro" id="IPR001375">
    <property type="entry name" value="Peptidase_S9_cat"/>
</dbReference>
<evidence type="ECO:0000259" key="1">
    <source>
        <dbReference type="Pfam" id="PF00326"/>
    </source>
</evidence>
<reference evidence="2 3" key="1">
    <citation type="journal article" date="2016" name="Nat. Commun.">
        <title>Thousands of microbial genomes shed light on interconnected biogeochemical processes in an aquifer system.</title>
        <authorList>
            <person name="Anantharaman K."/>
            <person name="Brown C.T."/>
            <person name="Hug L.A."/>
            <person name="Sharon I."/>
            <person name="Castelle C.J."/>
            <person name="Probst A.J."/>
            <person name="Thomas B.C."/>
            <person name="Singh A."/>
            <person name="Wilkins M.J."/>
            <person name="Karaoz U."/>
            <person name="Brodie E.L."/>
            <person name="Williams K.H."/>
            <person name="Hubbard S.S."/>
            <person name="Banfield J.F."/>
        </authorList>
    </citation>
    <scope>NUCLEOTIDE SEQUENCE [LARGE SCALE GENOMIC DNA]</scope>
</reference>
<dbReference type="AlphaFoldDB" id="A0A1G1XVY8"/>
<protein>
    <recommendedName>
        <fullName evidence="1">Peptidase S9 prolyl oligopeptidase catalytic domain-containing protein</fullName>
    </recommendedName>
</protein>
<evidence type="ECO:0000313" key="2">
    <source>
        <dbReference type="EMBL" id="OGY43766.1"/>
    </source>
</evidence>
<name>A0A1G1XVY8_9BACT</name>
<organism evidence="2 3">
    <name type="scientific">Candidatus Buchananbacteria bacterium RIFCSPHIGHO2_01_FULL_39_14</name>
    <dbReference type="NCBI Taxonomy" id="1797532"/>
    <lineage>
        <taxon>Bacteria</taxon>
        <taxon>Candidatus Buchananiibacteriota</taxon>
    </lineage>
</organism>
<dbReference type="SUPFAM" id="SSF53474">
    <property type="entry name" value="alpha/beta-Hydrolases"/>
    <property type="match status" value="1"/>
</dbReference>
<dbReference type="Proteomes" id="UP000178930">
    <property type="component" value="Unassembled WGS sequence"/>
</dbReference>
<dbReference type="GO" id="GO:0008236">
    <property type="term" value="F:serine-type peptidase activity"/>
    <property type="evidence" value="ECO:0007669"/>
    <property type="project" value="InterPro"/>
</dbReference>
<evidence type="ECO:0000313" key="3">
    <source>
        <dbReference type="Proteomes" id="UP000178930"/>
    </source>
</evidence>
<feature type="domain" description="Peptidase S9 prolyl oligopeptidase catalytic" evidence="1">
    <location>
        <begin position="113"/>
        <end position="268"/>
    </location>
</feature>
<dbReference type="InterPro" id="IPR029058">
    <property type="entry name" value="AB_hydrolase_fold"/>
</dbReference>